<evidence type="ECO:0000256" key="1">
    <source>
        <dbReference type="SAM" id="MobiDB-lite"/>
    </source>
</evidence>
<dbReference type="InterPro" id="IPR036673">
    <property type="entry name" value="Cyanovirin-N_sf"/>
</dbReference>
<comment type="caution">
    <text evidence="4">The sequence shown here is derived from an EMBL/GenBank/DDBJ whole genome shotgun (WGS) entry which is preliminary data.</text>
</comment>
<feature type="region of interest" description="Disordered" evidence="1">
    <location>
        <begin position="163"/>
        <end position="197"/>
    </location>
</feature>
<dbReference type="Pfam" id="PF08881">
    <property type="entry name" value="CVNH"/>
    <property type="match status" value="1"/>
</dbReference>
<reference evidence="4" key="1">
    <citation type="journal article" date="2020" name="Phytopathology">
        <title>Genome Sequence Resources of Colletotrichum truncatum, C. plurivorum, C. musicola, and C. sojae: Four Species Pathogenic to Soybean (Glycine max).</title>
        <authorList>
            <person name="Rogerio F."/>
            <person name="Boufleur T.R."/>
            <person name="Ciampi-Guillardi M."/>
            <person name="Sukno S.A."/>
            <person name="Thon M.R."/>
            <person name="Massola Junior N.S."/>
            <person name="Baroncelli R."/>
        </authorList>
    </citation>
    <scope>NUCLEOTIDE SEQUENCE</scope>
    <source>
        <strain evidence="4">LFN00145</strain>
    </source>
</reference>
<keyword evidence="5" id="KW-1185">Reference proteome</keyword>
<feature type="signal peptide" evidence="2">
    <location>
        <begin position="1"/>
        <end position="20"/>
    </location>
</feature>
<accession>A0A8H6K739</accession>
<feature type="domain" description="Cyanovirin-N" evidence="3">
    <location>
        <begin position="52"/>
        <end position="148"/>
    </location>
</feature>
<evidence type="ECO:0000259" key="3">
    <source>
        <dbReference type="Pfam" id="PF08881"/>
    </source>
</evidence>
<dbReference type="InterPro" id="IPR011058">
    <property type="entry name" value="Cyanovirin-N"/>
</dbReference>
<dbReference type="SUPFAM" id="SSF51322">
    <property type="entry name" value="Cyanovirin-N"/>
    <property type="match status" value="1"/>
</dbReference>
<evidence type="ECO:0000313" key="4">
    <source>
        <dbReference type="EMBL" id="KAF6825970.1"/>
    </source>
</evidence>
<gene>
    <name evidence="4" type="ORF">CPLU01_09962</name>
</gene>
<dbReference type="AlphaFoldDB" id="A0A8H6K739"/>
<sequence>MPVHSLFALGFFFLASLATARPNGTCPLESDCIQKLCRDFTYHTVRGTHAGATVMMEARCKNNAGEDIITQLDLRKCIRNYDGMLKWGDNGEFRCGGCKVYQETDRKKGDNIILKCDDCPRRHKGFLGMDSSKWTWLDLSYGIWVKDGVIGCYSHSGSRRETLKTLTSPGGGDERPTTGDKGKPSQEDVDVLPIGKV</sequence>
<protein>
    <submittedName>
        <fullName evidence="4">Cvnh domain-containing protein</fullName>
    </submittedName>
</protein>
<dbReference type="Gene3D" id="2.30.60.10">
    <property type="entry name" value="Cyanovirin-N"/>
    <property type="match status" value="1"/>
</dbReference>
<feature type="chain" id="PRO_5034288544" evidence="2">
    <location>
        <begin position="21"/>
        <end position="197"/>
    </location>
</feature>
<evidence type="ECO:0000256" key="2">
    <source>
        <dbReference type="SAM" id="SignalP"/>
    </source>
</evidence>
<dbReference type="Proteomes" id="UP000654918">
    <property type="component" value="Unassembled WGS sequence"/>
</dbReference>
<dbReference type="EMBL" id="WIGO01000163">
    <property type="protein sequence ID" value="KAF6825970.1"/>
    <property type="molecule type" value="Genomic_DNA"/>
</dbReference>
<proteinExistence type="predicted"/>
<organism evidence="4 5">
    <name type="scientific">Colletotrichum plurivorum</name>
    <dbReference type="NCBI Taxonomy" id="2175906"/>
    <lineage>
        <taxon>Eukaryota</taxon>
        <taxon>Fungi</taxon>
        <taxon>Dikarya</taxon>
        <taxon>Ascomycota</taxon>
        <taxon>Pezizomycotina</taxon>
        <taxon>Sordariomycetes</taxon>
        <taxon>Hypocreomycetidae</taxon>
        <taxon>Glomerellales</taxon>
        <taxon>Glomerellaceae</taxon>
        <taxon>Colletotrichum</taxon>
        <taxon>Colletotrichum orchidearum species complex</taxon>
    </lineage>
</organism>
<name>A0A8H6K739_9PEZI</name>
<evidence type="ECO:0000313" key="5">
    <source>
        <dbReference type="Proteomes" id="UP000654918"/>
    </source>
</evidence>
<feature type="compositionally biased region" description="Basic and acidic residues" evidence="1">
    <location>
        <begin position="172"/>
        <end position="186"/>
    </location>
</feature>
<keyword evidence="2" id="KW-0732">Signal</keyword>